<dbReference type="EMBL" id="LFIV01000102">
    <property type="protein sequence ID" value="KZL69756.1"/>
    <property type="molecule type" value="Genomic_DNA"/>
</dbReference>
<dbReference type="Proteomes" id="UP000076552">
    <property type="component" value="Unassembled WGS sequence"/>
</dbReference>
<evidence type="ECO:0000313" key="2">
    <source>
        <dbReference type="Proteomes" id="UP000076552"/>
    </source>
</evidence>
<name>A0A161WG35_9PEZI</name>
<organism evidence="1 2">
    <name type="scientific">Colletotrichum tofieldiae</name>
    <dbReference type="NCBI Taxonomy" id="708197"/>
    <lineage>
        <taxon>Eukaryota</taxon>
        <taxon>Fungi</taxon>
        <taxon>Dikarya</taxon>
        <taxon>Ascomycota</taxon>
        <taxon>Pezizomycotina</taxon>
        <taxon>Sordariomycetes</taxon>
        <taxon>Hypocreomycetidae</taxon>
        <taxon>Glomerellales</taxon>
        <taxon>Glomerellaceae</taxon>
        <taxon>Colletotrichum</taxon>
        <taxon>Colletotrichum spaethianum species complex</taxon>
    </lineage>
</organism>
<gene>
    <name evidence="1" type="ORF">CT0861_13010</name>
</gene>
<keyword evidence="2" id="KW-1185">Reference proteome</keyword>
<sequence>LASTNNDNKGANNSNAFFAGEVNICFSRGNLLPLSSTITVLTSFRPINFYVIPINTLFLLYLTNIDCLQIHFNNLTNTL</sequence>
<accession>A0A161WG35</accession>
<comment type="caution">
    <text evidence="1">The sequence shown here is derived from an EMBL/GenBank/DDBJ whole genome shotgun (WGS) entry which is preliminary data.</text>
</comment>
<dbReference type="AlphaFoldDB" id="A0A161WG35"/>
<protein>
    <submittedName>
        <fullName evidence="1">Uncharacterized protein</fullName>
    </submittedName>
</protein>
<proteinExistence type="predicted"/>
<evidence type="ECO:0000313" key="1">
    <source>
        <dbReference type="EMBL" id="KZL69756.1"/>
    </source>
</evidence>
<feature type="non-terminal residue" evidence="1">
    <location>
        <position position="1"/>
    </location>
</feature>
<reference evidence="1 2" key="1">
    <citation type="submission" date="2015-06" db="EMBL/GenBank/DDBJ databases">
        <title>Survival trade-offs in plant roots during colonization by closely related pathogenic and mutualistic fungi.</title>
        <authorList>
            <person name="Hacquard S."/>
            <person name="Kracher B."/>
            <person name="Hiruma K."/>
            <person name="Weinman A."/>
            <person name="Muench P."/>
            <person name="Garrido Oter R."/>
            <person name="Ver Loren van Themaat E."/>
            <person name="Dallerey J.-F."/>
            <person name="Damm U."/>
            <person name="Henrissat B."/>
            <person name="Lespinet O."/>
            <person name="Thon M."/>
            <person name="Kemen E."/>
            <person name="McHardy A.C."/>
            <person name="Schulze-Lefert P."/>
            <person name="O'Connell R.J."/>
        </authorList>
    </citation>
    <scope>NUCLEOTIDE SEQUENCE [LARGE SCALE GENOMIC DNA]</scope>
    <source>
        <strain evidence="1 2">0861</strain>
    </source>
</reference>